<evidence type="ECO:0008006" key="16">
    <source>
        <dbReference type="Google" id="ProtNLM"/>
    </source>
</evidence>
<evidence type="ECO:0000256" key="11">
    <source>
        <dbReference type="ARBA" id="ARBA00023033"/>
    </source>
</evidence>
<evidence type="ECO:0000256" key="8">
    <source>
        <dbReference type="ARBA" id="ARBA00022989"/>
    </source>
</evidence>
<dbReference type="Gene3D" id="1.10.630.10">
    <property type="entry name" value="Cytochrome P450"/>
    <property type="match status" value="4"/>
</dbReference>
<reference evidence="14" key="1">
    <citation type="submission" date="2022-11" db="EMBL/GenBank/DDBJ databases">
        <title>Genome Sequence of Cubamyces cubensis.</title>
        <authorList>
            <person name="Buettner E."/>
        </authorList>
    </citation>
    <scope>NUCLEOTIDE SEQUENCE</scope>
    <source>
        <strain evidence="14">MPL-01</strain>
    </source>
</reference>
<keyword evidence="10 13" id="KW-0408">Iron</keyword>
<evidence type="ECO:0000256" key="1">
    <source>
        <dbReference type="ARBA" id="ARBA00001971"/>
    </source>
</evidence>
<sequence length="2185" mass="245733">MTTNILLTVLAFVVLLSRLRSLIKWRSRARGRPLPPGPKRLPVIGNMFTMPTWKPWVGFRDLIDRFGDMVYLEVLGRPILVLGKPAVMSEFLEKRSATTSDRVETALIPLVGQDYNFAFMRYGHSWRIRRRVFWQQFNSNAVSTYWPVQQAITRDFLLKLLEKPTQYQVLIRFVFSAVALKAIYGVDVKDEQDELISIIDSIFVGLRQVTVSAQFLLEFLPALRHLPTWIPGTAFLKRLAASRVSNDHILHTEFAKAKARVNSGEDRSSVVSKLINRLAVSGSRDTMDESVVYSDQNEVLAKDVAAVAVEAGADTTFSTMEALLLAMSLHPEVQSKAHAELQAVVGSHRLPQFDDRKELVYINAIVKEITRWHNVLPLGVGHFTTEDEELRGCFIPAGTTVIPNVWAVAHDPEIYPEPNRFYPERFIRDGKLDFTHAPDPLPLAFGFGRRVCPGRYFADSIIFIMIASILHVFDIGPPLDENGLPIKVKLEQSHGFLSYVNCLLMVGPPAAAGLMREHFLRQRTLMEHSSVQPLTWALGLLVAVLFYRLRSEIQWRARMRGRVLPPGPRRLPVIGNMYRMPTWKSWIATRDLSAQYGDIAYLEGLGRHILVLGKPDVIFEFLDKHSANTADRVNTAIVELTGQQFNLGLMPYGSWWRRHRRAFWQQFHPGAVQNYWPIQRAAVHDFLVRALHKPTETRALVRFMFSAAAMKAVYGVDLKDETDEHINIIVSVFGAIREMRVVMQFLLEYLPIVGRIPKWAPGGSIVQKLRDARLPNRHIVEVDFAEARARVESGEDTSSVVARLLARIPPTMPEEELVTEEQVAKNVSAVAVEAGADTSFSTFEAFLLAMVLYPEVQIKARAELDAVVGPHRLPDYGDREQLVYINAILKESLRWHNTFPLAISHGTIEDDELRGYFIPAGTVAIPNIWACLHDPETFAQPHEFVPDRFVRDGKLHMGVLDPASLVFGFGRRVCAGRYFADSMLYIAIASLLHVFEIGPPLDSEGHPIKISYDTTDGFLSEPGFTKLLIMQNVYLLQVTLRLAPGHGSPQNAIPSAHALVFGPPSQQATIHDSIAAKALDRGLVLVAFVLYLRSTLNWNARVRGRPSPPGPRRLPIVGNIWSMPTWKPWIGLRDLCAHYGDMVYLEGLGRHVLVLGKSEVIFEFLNKRSSITADRVSSAIIDVTGQQFNLGFMPYGLWWRRHRRAFWQHFHPGAIQDYWPVQRAAIHDLLVKLSEKPTEMQRLIRYTDQLVEHVLNHRDEGRASQNMTVAVQLLLEYFPFLVHLPVWMPGGSFMQQFRDGQEPNAHIVETEFAEAKARVESGQDTSSVVAKLLGRIIQTTDGGEEEKKETEIAKGVAAVAVEASADTSFATLEAFFLAMVLYPEVQTKARAELDAIIGPHRLPDYSDREQLVYINAIMKESLRWHNTFPLSISHGTTADESLRGYFIPAGTTVIPNVWACMHDPETFPEPERFIPDRFVRDGKLNPDVLDPASLVFGFGRRICPGRHFADAMLFMTIASVLHVFEVGPPLDDEGQPVELSYGATHGFLSYVPSSIPPVCTVDIIAYCRTVMDASKQVSGGVCVYDEATVSRGEGADTYLAARGSYDSAALFYGSESVETCVRRAAAALNARPSIAPPSRRTLPSRHSSDSLNLLPIEPVTPYATLRLFPEMQLDPPPSLPTLWAIVISLFGLLYVHRTTKWRNRTKGRPLPPGPKRLPIIGSMLSMPTWKPWIGFRDLSKTYGDVVYLEVLGRPVIVLGKPDVMMEFLDKRSAITSDRVQTVLMDLVGQENNFSFIPNDNRWRRHRRAFWQHFHPSVVPKYHLIQRDVTRKMLLRLLEAPERYQDIIHYVFSAAPMKAVYDIDLKDETDELIGVLESLTAGLRQVTISAQFLLEFLPLVAHLPTWAPGTNFLRKLKASRAPSDRIMHDEFAKAKARVESGEDDSSVISQLVADFTHASEPNSTVALEEEDTAKCVAAVAVEGKSQLCTGGLNIDSVIRRRRCSWCGYGEGFFFAMSLHPEVQEKARAELDAIVGSHRLPDFEDRDALVYVNAIVKESFRWHNVVPLGVGHRTVEDTELNGYFIPAGTGIIPNVWAVLHDPDIYPEPDRFYPERFIRDGKLDPDVLDPASLVFGFGRRICPGRHFADAMLFIVAASVLHLFDIGPPRDDDGNPIKVKMEQSHGFLS</sequence>
<comment type="subcellular location">
    <subcellularLocation>
        <location evidence="2">Membrane</location>
        <topology evidence="2">Single-pass membrane protein</topology>
    </subcellularLocation>
</comment>
<dbReference type="GO" id="GO:0004497">
    <property type="term" value="F:monooxygenase activity"/>
    <property type="evidence" value="ECO:0007669"/>
    <property type="project" value="UniProtKB-KW"/>
</dbReference>
<evidence type="ECO:0000313" key="14">
    <source>
        <dbReference type="EMBL" id="KAJ8457729.1"/>
    </source>
</evidence>
<dbReference type="GO" id="GO:0005506">
    <property type="term" value="F:iron ion binding"/>
    <property type="evidence" value="ECO:0007669"/>
    <property type="project" value="InterPro"/>
</dbReference>
<keyword evidence="7 13" id="KW-0479">Metal-binding</keyword>
<feature type="binding site" description="axial binding residue" evidence="13">
    <location>
        <position position="452"/>
    </location>
    <ligand>
        <name>heme</name>
        <dbReference type="ChEBI" id="CHEBI:30413"/>
    </ligand>
    <ligandPart>
        <name>Fe</name>
        <dbReference type="ChEBI" id="CHEBI:18248"/>
    </ligandPart>
</feature>
<organism evidence="14 15">
    <name type="scientific">Trametes cubensis</name>
    <dbReference type="NCBI Taxonomy" id="1111947"/>
    <lineage>
        <taxon>Eukaryota</taxon>
        <taxon>Fungi</taxon>
        <taxon>Dikarya</taxon>
        <taxon>Basidiomycota</taxon>
        <taxon>Agaricomycotina</taxon>
        <taxon>Agaricomycetes</taxon>
        <taxon>Polyporales</taxon>
        <taxon>Polyporaceae</taxon>
        <taxon>Trametes</taxon>
    </lineage>
</organism>
<accession>A0AAD7X5I0</accession>
<dbReference type="InterPro" id="IPR036396">
    <property type="entry name" value="Cyt_P450_sf"/>
</dbReference>
<dbReference type="Pfam" id="PF00067">
    <property type="entry name" value="p450"/>
    <property type="match status" value="5"/>
</dbReference>
<keyword evidence="12" id="KW-0472">Membrane</keyword>
<dbReference type="PROSITE" id="PS00086">
    <property type="entry name" value="CYTOCHROME_P450"/>
    <property type="match status" value="4"/>
</dbReference>
<protein>
    <recommendedName>
        <fullName evidence="16">Cytochrome P450</fullName>
    </recommendedName>
</protein>
<keyword evidence="11" id="KW-0503">Monooxygenase</keyword>
<dbReference type="PRINTS" id="PR00463">
    <property type="entry name" value="EP450I"/>
</dbReference>
<evidence type="ECO:0000256" key="12">
    <source>
        <dbReference type="ARBA" id="ARBA00023136"/>
    </source>
</evidence>
<name>A0AAD7X5I0_9APHY</name>
<evidence type="ECO:0000256" key="13">
    <source>
        <dbReference type="PIRSR" id="PIRSR602401-1"/>
    </source>
</evidence>
<dbReference type="GO" id="GO:0020037">
    <property type="term" value="F:heme binding"/>
    <property type="evidence" value="ECO:0007669"/>
    <property type="project" value="InterPro"/>
</dbReference>
<evidence type="ECO:0000256" key="5">
    <source>
        <dbReference type="ARBA" id="ARBA00022617"/>
    </source>
</evidence>
<evidence type="ECO:0000256" key="2">
    <source>
        <dbReference type="ARBA" id="ARBA00004167"/>
    </source>
</evidence>
<dbReference type="CDD" id="cd11065">
    <property type="entry name" value="CYP64-like"/>
    <property type="match status" value="4"/>
</dbReference>
<dbReference type="Proteomes" id="UP001215151">
    <property type="component" value="Unassembled WGS sequence"/>
</dbReference>
<evidence type="ECO:0000313" key="15">
    <source>
        <dbReference type="Proteomes" id="UP001215151"/>
    </source>
</evidence>
<dbReference type="GO" id="GO:0016020">
    <property type="term" value="C:membrane"/>
    <property type="evidence" value="ECO:0007669"/>
    <property type="project" value="UniProtKB-SubCell"/>
</dbReference>
<comment type="caution">
    <text evidence="14">The sequence shown here is derived from an EMBL/GenBank/DDBJ whole genome shotgun (WGS) entry which is preliminary data.</text>
</comment>
<keyword evidence="15" id="KW-1185">Reference proteome</keyword>
<keyword evidence="9" id="KW-0560">Oxidoreductase</keyword>
<dbReference type="InterPro" id="IPR002401">
    <property type="entry name" value="Cyt_P450_E_grp-I"/>
</dbReference>
<evidence type="ECO:0000256" key="6">
    <source>
        <dbReference type="ARBA" id="ARBA00022692"/>
    </source>
</evidence>
<dbReference type="EMBL" id="JAPEVG010000531">
    <property type="protein sequence ID" value="KAJ8457729.1"/>
    <property type="molecule type" value="Genomic_DNA"/>
</dbReference>
<keyword evidence="5 13" id="KW-0349">Heme</keyword>
<gene>
    <name evidence="14" type="ORF">ONZ51_g11354</name>
</gene>
<dbReference type="SUPFAM" id="SSF48264">
    <property type="entry name" value="Cytochrome P450"/>
    <property type="match status" value="4"/>
</dbReference>
<keyword evidence="8" id="KW-1133">Transmembrane helix</keyword>
<comment type="similarity">
    <text evidence="4">Belongs to the cytochrome P450 family.</text>
</comment>
<dbReference type="InterPro" id="IPR001128">
    <property type="entry name" value="Cyt_P450"/>
</dbReference>
<dbReference type="GO" id="GO:0016705">
    <property type="term" value="F:oxidoreductase activity, acting on paired donors, with incorporation or reduction of molecular oxygen"/>
    <property type="evidence" value="ECO:0007669"/>
    <property type="project" value="InterPro"/>
</dbReference>
<evidence type="ECO:0000256" key="10">
    <source>
        <dbReference type="ARBA" id="ARBA00023004"/>
    </source>
</evidence>
<comment type="cofactor">
    <cofactor evidence="1 13">
        <name>heme</name>
        <dbReference type="ChEBI" id="CHEBI:30413"/>
    </cofactor>
</comment>
<dbReference type="InterPro" id="IPR017972">
    <property type="entry name" value="Cyt_P450_CS"/>
</dbReference>
<evidence type="ECO:0000256" key="4">
    <source>
        <dbReference type="ARBA" id="ARBA00010617"/>
    </source>
</evidence>
<dbReference type="PANTHER" id="PTHR46300:SF7">
    <property type="entry name" value="P450, PUTATIVE (EUROFUNG)-RELATED"/>
    <property type="match status" value="1"/>
</dbReference>
<evidence type="ECO:0000256" key="9">
    <source>
        <dbReference type="ARBA" id="ARBA00023002"/>
    </source>
</evidence>
<keyword evidence="6" id="KW-0812">Transmembrane</keyword>
<evidence type="ECO:0000256" key="7">
    <source>
        <dbReference type="ARBA" id="ARBA00022723"/>
    </source>
</evidence>
<dbReference type="InterPro" id="IPR050364">
    <property type="entry name" value="Cytochrome_P450_fung"/>
</dbReference>
<comment type="pathway">
    <text evidence="3">Secondary metabolite biosynthesis.</text>
</comment>
<proteinExistence type="inferred from homology"/>
<dbReference type="PANTHER" id="PTHR46300">
    <property type="entry name" value="P450, PUTATIVE (EUROFUNG)-RELATED-RELATED"/>
    <property type="match status" value="1"/>
</dbReference>
<evidence type="ECO:0000256" key="3">
    <source>
        <dbReference type="ARBA" id="ARBA00005179"/>
    </source>
</evidence>